<proteinExistence type="predicted"/>
<dbReference type="InterPro" id="IPR009009">
    <property type="entry name" value="RlpA-like_DPBB"/>
</dbReference>
<dbReference type="InterPro" id="IPR007112">
    <property type="entry name" value="Expansin/allergen_DPBB_dom"/>
</dbReference>
<dbReference type="InterPro" id="IPR036908">
    <property type="entry name" value="RlpA-like_sf"/>
</dbReference>
<dbReference type="AlphaFoldDB" id="A6GCR8"/>
<dbReference type="NCBIfam" id="NF041144">
    <property type="entry name" value="expansin_EXLX1"/>
    <property type="match status" value="1"/>
</dbReference>
<feature type="domain" description="Expansin-like EG45" evidence="4">
    <location>
        <begin position="88"/>
        <end position="204"/>
    </location>
</feature>
<feature type="compositionally biased region" description="Low complexity" evidence="2">
    <location>
        <begin position="46"/>
        <end position="78"/>
    </location>
</feature>
<dbReference type="STRING" id="391625.PPSIR1_18547"/>
<evidence type="ECO:0000313" key="6">
    <source>
        <dbReference type="Proteomes" id="UP000005801"/>
    </source>
</evidence>
<dbReference type="Gene3D" id="2.60.40.760">
    <property type="entry name" value="Expansin, cellulose-binding-like domain"/>
    <property type="match status" value="1"/>
</dbReference>
<dbReference type="InterPro" id="IPR049818">
    <property type="entry name" value="Expansin_EXLX1-like"/>
</dbReference>
<dbReference type="Gene3D" id="2.40.40.10">
    <property type="entry name" value="RlpA-like domain"/>
    <property type="match status" value="1"/>
</dbReference>
<dbReference type="InterPro" id="IPR036749">
    <property type="entry name" value="Expansin_CBD_sf"/>
</dbReference>
<dbReference type="SUPFAM" id="SSF50685">
    <property type="entry name" value="Barwin-like endoglucanases"/>
    <property type="match status" value="1"/>
</dbReference>
<dbReference type="SUPFAM" id="SSF49590">
    <property type="entry name" value="PHL pollen allergen"/>
    <property type="match status" value="1"/>
</dbReference>
<comment type="caution">
    <text evidence="5">The sequence shown here is derived from an EMBL/GenBank/DDBJ whole genome shotgun (WGS) entry which is preliminary data.</text>
</comment>
<reference evidence="5 6" key="1">
    <citation type="submission" date="2007-06" db="EMBL/GenBank/DDBJ databases">
        <authorList>
            <person name="Shimkets L."/>
            <person name="Ferriera S."/>
            <person name="Johnson J."/>
            <person name="Kravitz S."/>
            <person name="Beeson K."/>
            <person name="Sutton G."/>
            <person name="Rogers Y.-H."/>
            <person name="Friedman R."/>
            <person name="Frazier M."/>
            <person name="Venter J.C."/>
        </authorList>
    </citation>
    <scope>NUCLEOTIDE SEQUENCE [LARGE SCALE GENOMIC DNA]</scope>
    <source>
        <strain evidence="5 6">SIR-1</strain>
    </source>
</reference>
<evidence type="ECO:0000256" key="2">
    <source>
        <dbReference type="SAM" id="MobiDB-lite"/>
    </source>
</evidence>
<feature type="chain" id="PRO_5002693863" evidence="3">
    <location>
        <begin position="22"/>
        <end position="298"/>
    </location>
</feature>
<dbReference type="RefSeq" id="WP_006974509.1">
    <property type="nucleotide sequence ID" value="NZ_ABCS01000067.1"/>
</dbReference>
<keyword evidence="1 3" id="KW-0732">Signal</keyword>
<evidence type="ECO:0000313" key="5">
    <source>
        <dbReference type="EMBL" id="EDM76334.1"/>
    </source>
</evidence>
<dbReference type="PROSITE" id="PS51257">
    <property type="entry name" value="PROKAR_LIPOPROTEIN"/>
    <property type="match status" value="1"/>
</dbReference>
<dbReference type="InterPro" id="IPR051477">
    <property type="entry name" value="Expansin_CellWall"/>
</dbReference>
<organism evidence="5 6">
    <name type="scientific">Plesiocystis pacifica SIR-1</name>
    <dbReference type="NCBI Taxonomy" id="391625"/>
    <lineage>
        <taxon>Bacteria</taxon>
        <taxon>Pseudomonadati</taxon>
        <taxon>Myxococcota</taxon>
        <taxon>Polyangia</taxon>
        <taxon>Nannocystales</taxon>
        <taxon>Nannocystaceae</taxon>
        <taxon>Plesiocystis</taxon>
    </lineage>
</organism>
<gene>
    <name evidence="5" type="ORF">PPSIR1_18547</name>
</gene>
<name>A6GCR8_9BACT</name>
<dbReference type="PANTHER" id="PTHR31836:SF21">
    <property type="entry name" value="EXPANSIN-LIKE PROTEIN 7"/>
    <property type="match status" value="1"/>
</dbReference>
<sequence>MSPARSIALLSLTLVSLFGCAEEPSEEGSTGGATLGFPDTGDEADTTTAGESSEGEASSGESGSGESSGETSGEASSGDTASETSGGQGSCGPAQVFEGQATWYELATDLVNCSYPTGTLPQFYGALNTAQYADAAMCGACARVTGPKGSVDIQIVDQCPIATNPICYEGHIDLNPPAFEQIGEIIDGIIPITWELISCDDPGTIAYSFKEGSSQWWTGVLVRNHRNPIAKFEYDTGGGNFKAVPREGYNFFVDPDGFGTGPFTFRVTDIHGHVITDVDIPLQLGDPVVGGSQFPACD</sequence>
<dbReference type="SMART" id="SM00837">
    <property type="entry name" value="DPBB_1"/>
    <property type="match status" value="1"/>
</dbReference>
<feature type="region of interest" description="Disordered" evidence="2">
    <location>
        <begin position="22"/>
        <end position="92"/>
    </location>
</feature>
<protein>
    <submittedName>
        <fullName evidence="5">Putative lipoprotein</fullName>
    </submittedName>
</protein>
<dbReference type="PANTHER" id="PTHR31836">
    <property type="match status" value="1"/>
</dbReference>
<keyword evidence="5" id="KW-0449">Lipoprotein</keyword>
<dbReference type="OrthoDB" id="5499927at2"/>
<evidence type="ECO:0000259" key="4">
    <source>
        <dbReference type="PROSITE" id="PS50842"/>
    </source>
</evidence>
<dbReference type="EMBL" id="ABCS01000067">
    <property type="protein sequence ID" value="EDM76334.1"/>
    <property type="molecule type" value="Genomic_DNA"/>
</dbReference>
<evidence type="ECO:0000256" key="3">
    <source>
        <dbReference type="SAM" id="SignalP"/>
    </source>
</evidence>
<keyword evidence="6" id="KW-1185">Reference proteome</keyword>
<dbReference type="eggNOG" id="COG4305">
    <property type="taxonomic scope" value="Bacteria"/>
</dbReference>
<dbReference type="Pfam" id="PF03330">
    <property type="entry name" value="DPBB_1"/>
    <property type="match status" value="1"/>
</dbReference>
<dbReference type="CDD" id="cd22272">
    <property type="entry name" value="DPBB_EXLX1-like"/>
    <property type="match status" value="1"/>
</dbReference>
<dbReference type="PROSITE" id="PS50842">
    <property type="entry name" value="EXPANSIN_EG45"/>
    <property type="match status" value="1"/>
</dbReference>
<feature type="signal peptide" evidence="3">
    <location>
        <begin position="1"/>
        <end position="21"/>
    </location>
</feature>
<evidence type="ECO:0000256" key="1">
    <source>
        <dbReference type="ARBA" id="ARBA00022729"/>
    </source>
</evidence>
<accession>A6GCR8</accession>
<dbReference type="Proteomes" id="UP000005801">
    <property type="component" value="Unassembled WGS sequence"/>
</dbReference>